<dbReference type="OrthoDB" id="10005892at2"/>
<proteinExistence type="predicted"/>
<comment type="caution">
    <text evidence="1">The sequence shown here is derived from an EMBL/GenBank/DDBJ whole genome shotgun (WGS) entry which is preliminary data.</text>
</comment>
<reference evidence="1 2" key="1">
    <citation type="submission" date="2018-08" db="EMBL/GenBank/DDBJ databases">
        <authorList>
            <person name="Khan S.A."/>
            <person name="Jeon C.O."/>
            <person name="Chun B.H."/>
            <person name="Jeong S.E."/>
        </authorList>
    </citation>
    <scope>NUCLEOTIDE SEQUENCE [LARGE SCALE GENOMIC DNA]</scope>
    <source>
        <strain evidence="1 2">S-16</strain>
    </source>
</reference>
<dbReference type="Proteomes" id="UP000267464">
    <property type="component" value="Unassembled WGS sequence"/>
</dbReference>
<evidence type="ECO:0000313" key="2">
    <source>
        <dbReference type="Proteomes" id="UP000267464"/>
    </source>
</evidence>
<keyword evidence="2" id="KW-1185">Reference proteome</keyword>
<dbReference type="AlphaFoldDB" id="A0A3N7HLG4"/>
<sequence>MNARAWPGERELRRWWHGLPAAPRSPTWPLTLAVLTILALLLGFHSVVASAVQQGEALRSTALSRSQAQWRCHALNNDHQRARCLADLEQAPASPIEIAGR</sequence>
<name>A0A3N7HLG4_9BURK</name>
<protein>
    <submittedName>
        <fullName evidence="1">Uncharacterized protein</fullName>
    </submittedName>
</protein>
<reference evidence="1 2" key="2">
    <citation type="submission" date="2018-12" db="EMBL/GenBank/DDBJ databases">
        <title>Rhizobacter gummiphilus sp. nov., a rubber-degrading bacterium isolated from the soil of a botanical garden in Japan.</title>
        <authorList>
            <person name="Shunsuke S.S."/>
        </authorList>
    </citation>
    <scope>NUCLEOTIDE SEQUENCE [LARGE SCALE GENOMIC DNA]</scope>
    <source>
        <strain evidence="1 2">S-16</strain>
    </source>
</reference>
<dbReference type="RefSeq" id="WP_124541712.1">
    <property type="nucleotide sequence ID" value="NZ_QUSW01000005.1"/>
</dbReference>
<organism evidence="1 2">
    <name type="scientific">Piscinibacter terrae</name>
    <dbReference type="NCBI Taxonomy" id="2496871"/>
    <lineage>
        <taxon>Bacteria</taxon>
        <taxon>Pseudomonadati</taxon>
        <taxon>Pseudomonadota</taxon>
        <taxon>Betaproteobacteria</taxon>
        <taxon>Burkholderiales</taxon>
        <taxon>Sphaerotilaceae</taxon>
        <taxon>Piscinibacter</taxon>
    </lineage>
</organism>
<gene>
    <name evidence="1" type="ORF">DZC73_17715</name>
</gene>
<evidence type="ECO:0000313" key="1">
    <source>
        <dbReference type="EMBL" id="RQP22968.1"/>
    </source>
</evidence>
<dbReference type="EMBL" id="QUSW01000005">
    <property type="protein sequence ID" value="RQP22968.1"/>
    <property type="molecule type" value="Genomic_DNA"/>
</dbReference>
<accession>A0A3N7HLG4</accession>